<sequence length="74" mass="8426">MLPPLFLCLYDGRIGIREGEVGDPDARFDCEDDLDGEEFGVFQSFGINDSLFDIKFSQNKNNKVENVSMWNSTE</sequence>
<evidence type="ECO:0000313" key="1">
    <source>
        <dbReference type="EMBL" id="KGK34873.1"/>
    </source>
</evidence>
<dbReference type="Proteomes" id="UP000029867">
    <property type="component" value="Unassembled WGS sequence"/>
</dbReference>
<reference evidence="2" key="1">
    <citation type="journal article" date="2014" name="Microb. Cell Fact.">
        <title>Exploiting Issatchenkia orientalis SD108 for succinic acid production.</title>
        <authorList>
            <person name="Xiao H."/>
            <person name="Shao Z."/>
            <person name="Jiang Y."/>
            <person name="Dole S."/>
            <person name="Zhao H."/>
        </authorList>
    </citation>
    <scope>NUCLEOTIDE SEQUENCE [LARGE SCALE GENOMIC DNA]</scope>
    <source>
        <strain evidence="2">SD108</strain>
    </source>
</reference>
<name>A0A099NQ50_PICKU</name>
<dbReference type="AlphaFoldDB" id="A0A099NQ50"/>
<proteinExistence type="predicted"/>
<dbReference type="HOGENOM" id="CLU_2688150_0_0_1"/>
<accession>A0A099NQ50</accession>
<protein>
    <submittedName>
        <fullName evidence="1">Uncharacterized protein</fullName>
    </submittedName>
</protein>
<gene>
    <name evidence="1" type="ORF">JL09_g5978</name>
</gene>
<evidence type="ECO:0000313" key="2">
    <source>
        <dbReference type="Proteomes" id="UP000029867"/>
    </source>
</evidence>
<organism evidence="1 2">
    <name type="scientific">Pichia kudriavzevii</name>
    <name type="common">Yeast</name>
    <name type="synonym">Issatchenkia orientalis</name>
    <dbReference type="NCBI Taxonomy" id="4909"/>
    <lineage>
        <taxon>Eukaryota</taxon>
        <taxon>Fungi</taxon>
        <taxon>Dikarya</taxon>
        <taxon>Ascomycota</taxon>
        <taxon>Saccharomycotina</taxon>
        <taxon>Pichiomycetes</taxon>
        <taxon>Pichiales</taxon>
        <taxon>Pichiaceae</taxon>
        <taxon>Pichia</taxon>
    </lineage>
</organism>
<dbReference type="EMBL" id="JQFK01001198">
    <property type="protein sequence ID" value="KGK34873.1"/>
    <property type="molecule type" value="Genomic_DNA"/>
</dbReference>
<comment type="caution">
    <text evidence="1">The sequence shown here is derived from an EMBL/GenBank/DDBJ whole genome shotgun (WGS) entry which is preliminary data.</text>
</comment>